<proteinExistence type="predicted"/>
<keyword evidence="2" id="KW-1185">Reference proteome</keyword>
<dbReference type="AlphaFoldDB" id="A0AAF3FFH8"/>
<evidence type="ECO:0000313" key="2">
    <source>
        <dbReference type="Proteomes" id="UP000887575"/>
    </source>
</evidence>
<dbReference type="Proteomes" id="UP000887575">
    <property type="component" value="Unassembled WGS sequence"/>
</dbReference>
<dbReference type="WBParaSite" id="MBELARI_LOCUS5387">
    <property type="protein sequence ID" value="MBELARI_LOCUS5387"/>
    <property type="gene ID" value="MBELARI_LOCUS5387"/>
</dbReference>
<name>A0AAF3FFH8_9BILA</name>
<sequence length="79" mass="9469">MLGKQLFFCSFLLSMAFGYFLPQQLSWIERVYPKQYPSNPSRLIKHLRVGKRYDRNCFFSPVQCNLRNFASHRMRAGFK</sequence>
<feature type="signal peptide" evidence="1">
    <location>
        <begin position="1"/>
        <end position="18"/>
    </location>
</feature>
<keyword evidence="1" id="KW-0732">Signal</keyword>
<feature type="chain" id="PRO_5041907242" evidence="1">
    <location>
        <begin position="19"/>
        <end position="79"/>
    </location>
</feature>
<reference evidence="3" key="1">
    <citation type="submission" date="2024-02" db="UniProtKB">
        <authorList>
            <consortium name="WormBaseParasite"/>
        </authorList>
    </citation>
    <scope>IDENTIFICATION</scope>
</reference>
<protein>
    <submittedName>
        <fullName evidence="3">Secreted protein</fullName>
    </submittedName>
</protein>
<evidence type="ECO:0000256" key="1">
    <source>
        <dbReference type="SAM" id="SignalP"/>
    </source>
</evidence>
<evidence type="ECO:0000313" key="3">
    <source>
        <dbReference type="WBParaSite" id="MBELARI_LOCUS5387"/>
    </source>
</evidence>
<accession>A0AAF3FFH8</accession>
<organism evidence="2 3">
    <name type="scientific">Mesorhabditis belari</name>
    <dbReference type="NCBI Taxonomy" id="2138241"/>
    <lineage>
        <taxon>Eukaryota</taxon>
        <taxon>Metazoa</taxon>
        <taxon>Ecdysozoa</taxon>
        <taxon>Nematoda</taxon>
        <taxon>Chromadorea</taxon>
        <taxon>Rhabditida</taxon>
        <taxon>Rhabditina</taxon>
        <taxon>Rhabditomorpha</taxon>
        <taxon>Rhabditoidea</taxon>
        <taxon>Rhabditidae</taxon>
        <taxon>Mesorhabditinae</taxon>
        <taxon>Mesorhabditis</taxon>
    </lineage>
</organism>